<accession>A0A9N7YQH6</accession>
<keyword evidence="2" id="KW-1185">Reference proteome</keyword>
<proteinExistence type="predicted"/>
<organism evidence="1 2">
    <name type="scientific">Pleuronectes platessa</name>
    <name type="common">European plaice</name>
    <dbReference type="NCBI Taxonomy" id="8262"/>
    <lineage>
        <taxon>Eukaryota</taxon>
        <taxon>Metazoa</taxon>
        <taxon>Chordata</taxon>
        <taxon>Craniata</taxon>
        <taxon>Vertebrata</taxon>
        <taxon>Euteleostomi</taxon>
        <taxon>Actinopterygii</taxon>
        <taxon>Neopterygii</taxon>
        <taxon>Teleostei</taxon>
        <taxon>Neoteleostei</taxon>
        <taxon>Acanthomorphata</taxon>
        <taxon>Carangaria</taxon>
        <taxon>Pleuronectiformes</taxon>
        <taxon>Pleuronectoidei</taxon>
        <taxon>Pleuronectidae</taxon>
        <taxon>Pleuronectes</taxon>
    </lineage>
</organism>
<reference evidence="1" key="1">
    <citation type="submission" date="2020-03" db="EMBL/GenBank/DDBJ databases">
        <authorList>
            <person name="Weist P."/>
        </authorList>
    </citation>
    <scope>NUCLEOTIDE SEQUENCE</scope>
</reference>
<sequence>MTLHRARTGRTSRGRGCEARGVRFDVSRVVFISAVLRIDRRADSSAIKGVSSRGQSGPGQLIPLECGPARSQSHLLLLLTRFLLQSDLIMVHEGGHVTLPGGHHAHVTPPSRLLSAASMTGHHGPPDRD</sequence>
<dbReference type="EMBL" id="CADEAL010001635">
    <property type="protein sequence ID" value="CAB1434155.1"/>
    <property type="molecule type" value="Genomic_DNA"/>
</dbReference>
<evidence type="ECO:0000313" key="1">
    <source>
        <dbReference type="EMBL" id="CAB1434155.1"/>
    </source>
</evidence>
<gene>
    <name evidence="1" type="ORF">PLEPLA_LOCUS22225</name>
</gene>
<name>A0A9N7YQH6_PLEPL</name>
<evidence type="ECO:0000313" key="2">
    <source>
        <dbReference type="Proteomes" id="UP001153269"/>
    </source>
</evidence>
<dbReference type="AlphaFoldDB" id="A0A9N7YQH6"/>
<protein>
    <submittedName>
        <fullName evidence="1">Uncharacterized protein</fullName>
    </submittedName>
</protein>
<comment type="caution">
    <text evidence="1">The sequence shown here is derived from an EMBL/GenBank/DDBJ whole genome shotgun (WGS) entry which is preliminary data.</text>
</comment>
<dbReference type="Proteomes" id="UP001153269">
    <property type="component" value="Unassembled WGS sequence"/>
</dbReference>